<dbReference type="EMBL" id="UYJE01005024">
    <property type="protein sequence ID" value="VDI33337.1"/>
    <property type="molecule type" value="Genomic_DNA"/>
</dbReference>
<dbReference type="OrthoDB" id="2121828at2759"/>
<keyword evidence="5" id="KW-1185">Reference proteome</keyword>
<evidence type="ECO:0000313" key="4">
    <source>
        <dbReference type="EMBL" id="VDI33337.1"/>
    </source>
</evidence>
<sequence length="922" mass="103871">MHALIAVLLFSFYSIEVNSEQKIRYIAAEEILWDYAPSGRNLVSQTERDLKEQKIEHVYNKIIYKEYTDHYFNTTRDSPDYLGFIGPILRVEVGDELIIIFNNTASHSLSIHPHGVPYTKANEGSAYDGQTGVSPGSSYRYSWNITEESGPQFGEGCISHLYHSDVEFTKDVNTGLFGFILVCSKDKVLKKDEDAFFYFGEIDENLSHLANVSKDDSNTLHTINGFVYGNLPDLTFCVGAKTRLHVASLSRTDDVHTIRFHGQSFKFRNKRYDTLPVFSGVSLTAEVVPSEEGIWLLSSTSAYHKKGGMQSLVTIKKCDNPRPIIDTSTKIRKYYISAENRSWDGQLRNSFFVYTNRQFDKEAQRSEKESYLGTVFGPVIKAEVGDIIKIVFYNKLNKTLTIKPAGLRTNKEYEGLIYNDNVSGKIKTAPGEKRTYYWFVPEFFGPVMGEDMCIPRFYYVDLDREPTMVGSILVCQQYSLDANDNQIIGGEDYFLFVFPSIANTTDINGLSKTSLPPLHLCTGDTYRFHFITFTNQPVTLLSKSDPFLMDGSSMSAIGLIPHLPTSVTLQPAREGLKEVSSFPDEIFGFSINVSQCGRSITNQDFKEVDEVTYLGIVKDRWSYTGRKLSATKWKQLQIGDLKMSPRYKKAMFGNLYPNSNRLDFTRRLNYQGYLGHVFYTSVGESLKINIQNIADRNFSIYVPGVMADYTDFLSPRHTRNITWNIPQSAGPGSGDAECIAKTYFSTLDIEKDISTGLIGPIIICNRGVKASTDFKHSIIFFGEVDESMSWYFKENVKKYGPGSNTNLNDTELIDNNKIKVVNGMSVGALPDISYEVGKSQFIHFFNIGFRFQSIHMSGVAFSKSSNFYVGYDVIALHPGTSASVKVTPKISGKWRLTGYTTDMHWNKLSATMNVPSNTGGAN</sequence>
<dbReference type="GO" id="GO:0005886">
    <property type="term" value="C:plasma membrane"/>
    <property type="evidence" value="ECO:0007669"/>
    <property type="project" value="TreeGrafter"/>
</dbReference>
<dbReference type="InterPro" id="IPR011707">
    <property type="entry name" value="Cu-oxidase-like_N"/>
</dbReference>
<dbReference type="InterPro" id="IPR045087">
    <property type="entry name" value="Cu-oxidase_fam"/>
</dbReference>
<reference evidence="4" key="1">
    <citation type="submission" date="2018-11" db="EMBL/GenBank/DDBJ databases">
        <authorList>
            <person name="Alioto T."/>
            <person name="Alioto T."/>
        </authorList>
    </citation>
    <scope>NUCLEOTIDE SEQUENCE</scope>
</reference>
<accession>A0A8B6EFS3</accession>
<dbReference type="PANTHER" id="PTHR11709:SF504">
    <property type="entry name" value="PLASTOCYANIN-LIKE DOMAIN-CONTAINING PROTEIN"/>
    <property type="match status" value="1"/>
</dbReference>
<keyword evidence="2" id="KW-0732">Signal</keyword>
<dbReference type="EC" id="1.16.3.1" evidence="4"/>
<dbReference type="InterPro" id="IPR008972">
    <property type="entry name" value="Cupredoxin"/>
</dbReference>
<dbReference type="Pfam" id="PF07732">
    <property type="entry name" value="Cu-oxidase_3"/>
    <property type="match status" value="1"/>
</dbReference>
<dbReference type="AlphaFoldDB" id="A0A8B6EFS3"/>
<protein>
    <submittedName>
        <fullName evidence="4">Hephaestin</fullName>
        <ecNumber evidence="4">1.16.3.1</ecNumber>
    </submittedName>
</protein>
<dbReference type="GO" id="GO:0006826">
    <property type="term" value="P:iron ion transport"/>
    <property type="evidence" value="ECO:0007669"/>
    <property type="project" value="TreeGrafter"/>
</dbReference>
<comment type="similarity">
    <text evidence="1">Belongs to the multicopper oxidase family.</text>
</comment>
<dbReference type="GO" id="GO:0004322">
    <property type="term" value="F:ferroxidase activity"/>
    <property type="evidence" value="ECO:0007669"/>
    <property type="project" value="UniProtKB-EC"/>
</dbReference>
<dbReference type="SUPFAM" id="SSF49503">
    <property type="entry name" value="Cupredoxins"/>
    <property type="match status" value="6"/>
</dbReference>
<dbReference type="GO" id="GO:0005507">
    <property type="term" value="F:copper ion binding"/>
    <property type="evidence" value="ECO:0007669"/>
    <property type="project" value="InterPro"/>
</dbReference>
<feature type="signal peptide" evidence="2">
    <location>
        <begin position="1"/>
        <end position="19"/>
    </location>
</feature>
<evidence type="ECO:0000256" key="1">
    <source>
        <dbReference type="ARBA" id="ARBA00010609"/>
    </source>
</evidence>
<proteinExistence type="inferred from homology"/>
<dbReference type="Proteomes" id="UP000596742">
    <property type="component" value="Unassembled WGS sequence"/>
</dbReference>
<organism evidence="4 5">
    <name type="scientific">Mytilus galloprovincialis</name>
    <name type="common">Mediterranean mussel</name>
    <dbReference type="NCBI Taxonomy" id="29158"/>
    <lineage>
        <taxon>Eukaryota</taxon>
        <taxon>Metazoa</taxon>
        <taxon>Spiralia</taxon>
        <taxon>Lophotrochozoa</taxon>
        <taxon>Mollusca</taxon>
        <taxon>Bivalvia</taxon>
        <taxon>Autobranchia</taxon>
        <taxon>Pteriomorphia</taxon>
        <taxon>Mytilida</taxon>
        <taxon>Mytiloidea</taxon>
        <taxon>Mytilidae</taxon>
        <taxon>Mytilinae</taxon>
        <taxon>Mytilus</taxon>
    </lineage>
</organism>
<keyword evidence="4" id="KW-0560">Oxidoreductase</keyword>
<feature type="chain" id="PRO_5032461550" evidence="2">
    <location>
        <begin position="20"/>
        <end position="922"/>
    </location>
</feature>
<gene>
    <name evidence="4" type="ORF">MGAL_10B009401</name>
</gene>
<feature type="domain" description="Plastocyanin-like" evidence="3">
    <location>
        <begin position="84"/>
        <end position="185"/>
    </location>
</feature>
<name>A0A8B6EFS3_MYTGA</name>
<evidence type="ECO:0000313" key="5">
    <source>
        <dbReference type="Proteomes" id="UP000596742"/>
    </source>
</evidence>
<comment type="caution">
    <text evidence="4">The sequence shown here is derived from an EMBL/GenBank/DDBJ whole genome shotgun (WGS) entry which is preliminary data.</text>
</comment>
<evidence type="ECO:0000256" key="2">
    <source>
        <dbReference type="SAM" id="SignalP"/>
    </source>
</evidence>
<evidence type="ECO:0000259" key="3">
    <source>
        <dbReference type="Pfam" id="PF07732"/>
    </source>
</evidence>
<dbReference type="PANTHER" id="PTHR11709">
    <property type="entry name" value="MULTI-COPPER OXIDASE"/>
    <property type="match status" value="1"/>
</dbReference>
<dbReference type="Gene3D" id="2.60.40.420">
    <property type="entry name" value="Cupredoxins - blue copper proteins"/>
    <property type="match status" value="4"/>
</dbReference>